<name>A0A495MH79_9FLAO</name>
<keyword evidence="3" id="KW-1185">Reference proteome</keyword>
<protein>
    <recommendedName>
        <fullName evidence="4">T9SS C-terminal target domain-containing protein</fullName>
    </recommendedName>
</protein>
<evidence type="ECO:0000256" key="1">
    <source>
        <dbReference type="SAM" id="SignalP"/>
    </source>
</evidence>
<reference evidence="2 3" key="1">
    <citation type="submission" date="2018-10" db="EMBL/GenBank/DDBJ databases">
        <title>Genomic Encyclopedia of Archaeal and Bacterial Type Strains, Phase II (KMG-II): from individual species to whole genera.</title>
        <authorList>
            <person name="Goeker M."/>
        </authorList>
    </citation>
    <scope>NUCLEOTIDE SEQUENCE [LARGE SCALE GENOMIC DNA]</scope>
    <source>
        <strain evidence="2 3">DSM 29537</strain>
    </source>
</reference>
<evidence type="ECO:0000313" key="2">
    <source>
        <dbReference type="EMBL" id="RKS25306.1"/>
    </source>
</evidence>
<evidence type="ECO:0008006" key="4">
    <source>
        <dbReference type="Google" id="ProtNLM"/>
    </source>
</evidence>
<proteinExistence type="predicted"/>
<sequence length="334" mass="38243">MKTLCWLVVLLNIAFTLGARAQVSGCTDPLSKNYNPQATWNDGSCDYKKAKIKPDFSKKLDKKLHETSGLLFWDGKLWTQNDDKDTALYALDTISGEIQQSYELKNVANKDWEEISQDSSYLYIGDFGNNSAGNRKDLRILRIQKNSLSVNPVIDTIHFSYSDQIDFTPSRANKTEYDGEAFIVSKDSIYIFTKQWTSQKTAVYSLPKLPGQHIAKLKTIHDVRGLITGATFLESKNLVVLCGYTKRLKPFLYLLYDFSGADFFAGNKRRIKLRLPFHQVEGVATENGLQYYLTNENFSRKPFINKPQKFHKVDLSGLLKAYLEKKKEIVRKEN</sequence>
<organism evidence="2 3">
    <name type="scientific">Flavobacterium endophyticum</name>
    <dbReference type="NCBI Taxonomy" id="1540163"/>
    <lineage>
        <taxon>Bacteria</taxon>
        <taxon>Pseudomonadati</taxon>
        <taxon>Bacteroidota</taxon>
        <taxon>Flavobacteriia</taxon>
        <taxon>Flavobacteriales</taxon>
        <taxon>Flavobacteriaceae</taxon>
        <taxon>Flavobacterium</taxon>
    </lineage>
</organism>
<dbReference type="OrthoDB" id="9798438at2"/>
<gene>
    <name evidence="2" type="ORF">CLV94_0336</name>
</gene>
<accession>A0A495MH79</accession>
<keyword evidence="1" id="KW-0732">Signal</keyword>
<dbReference type="RefSeq" id="WP_121374719.1">
    <property type="nucleotide sequence ID" value="NZ_RBLC01000001.1"/>
</dbReference>
<dbReference type="InterPro" id="IPR011047">
    <property type="entry name" value="Quinoprotein_ADH-like_sf"/>
</dbReference>
<dbReference type="AlphaFoldDB" id="A0A495MH79"/>
<dbReference type="Proteomes" id="UP000277579">
    <property type="component" value="Unassembled WGS sequence"/>
</dbReference>
<feature type="signal peptide" evidence="1">
    <location>
        <begin position="1"/>
        <end position="21"/>
    </location>
</feature>
<evidence type="ECO:0000313" key="3">
    <source>
        <dbReference type="Proteomes" id="UP000277579"/>
    </source>
</evidence>
<dbReference type="EMBL" id="RBLC01000001">
    <property type="protein sequence ID" value="RKS25306.1"/>
    <property type="molecule type" value="Genomic_DNA"/>
</dbReference>
<feature type="chain" id="PRO_5019772786" description="T9SS C-terminal target domain-containing protein" evidence="1">
    <location>
        <begin position="22"/>
        <end position="334"/>
    </location>
</feature>
<comment type="caution">
    <text evidence="2">The sequence shown here is derived from an EMBL/GenBank/DDBJ whole genome shotgun (WGS) entry which is preliminary data.</text>
</comment>
<dbReference type="SUPFAM" id="SSF50998">
    <property type="entry name" value="Quinoprotein alcohol dehydrogenase-like"/>
    <property type="match status" value="1"/>
</dbReference>